<accession>A0A835CK80</accession>
<proteinExistence type="predicted"/>
<name>A0A835CK80_9FABA</name>
<organism evidence="1 2">
    <name type="scientific">Senna tora</name>
    <dbReference type="NCBI Taxonomy" id="362788"/>
    <lineage>
        <taxon>Eukaryota</taxon>
        <taxon>Viridiplantae</taxon>
        <taxon>Streptophyta</taxon>
        <taxon>Embryophyta</taxon>
        <taxon>Tracheophyta</taxon>
        <taxon>Spermatophyta</taxon>
        <taxon>Magnoliopsida</taxon>
        <taxon>eudicotyledons</taxon>
        <taxon>Gunneridae</taxon>
        <taxon>Pentapetalae</taxon>
        <taxon>rosids</taxon>
        <taxon>fabids</taxon>
        <taxon>Fabales</taxon>
        <taxon>Fabaceae</taxon>
        <taxon>Caesalpinioideae</taxon>
        <taxon>Cassia clade</taxon>
        <taxon>Senna</taxon>
    </lineage>
</organism>
<evidence type="ECO:0000313" key="2">
    <source>
        <dbReference type="Proteomes" id="UP000634136"/>
    </source>
</evidence>
<dbReference type="EMBL" id="JAAIUW010000001">
    <property type="protein sequence ID" value="KAF7843135.1"/>
    <property type="molecule type" value="Genomic_DNA"/>
</dbReference>
<protein>
    <submittedName>
        <fullName evidence="1">Uncharacterized protein</fullName>
    </submittedName>
</protein>
<gene>
    <name evidence="1" type="ORF">G2W53_000040</name>
</gene>
<dbReference type="AlphaFoldDB" id="A0A835CK80"/>
<dbReference type="Proteomes" id="UP000634136">
    <property type="component" value="Unassembled WGS sequence"/>
</dbReference>
<comment type="caution">
    <text evidence="1">The sequence shown here is derived from an EMBL/GenBank/DDBJ whole genome shotgun (WGS) entry which is preliminary data.</text>
</comment>
<evidence type="ECO:0000313" key="1">
    <source>
        <dbReference type="EMBL" id="KAF7843135.1"/>
    </source>
</evidence>
<keyword evidence="2" id="KW-1185">Reference proteome</keyword>
<reference evidence="1" key="1">
    <citation type="submission" date="2020-09" db="EMBL/GenBank/DDBJ databases">
        <title>Genome-Enabled Discovery of Anthraquinone Biosynthesis in Senna tora.</title>
        <authorList>
            <person name="Kang S.-H."/>
            <person name="Pandey R.P."/>
            <person name="Lee C.-M."/>
            <person name="Sim J.-S."/>
            <person name="Jeong J.-T."/>
            <person name="Choi B.-S."/>
            <person name="Jung M."/>
            <person name="Ginzburg D."/>
            <person name="Zhao K."/>
            <person name="Won S.Y."/>
            <person name="Oh T.-J."/>
            <person name="Yu Y."/>
            <person name="Kim N.-H."/>
            <person name="Lee O.R."/>
            <person name="Lee T.-H."/>
            <person name="Bashyal P."/>
            <person name="Kim T.-S."/>
            <person name="Lee W.-H."/>
            <person name="Kawkins C."/>
            <person name="Kim C.-K."/>
            <person name="Kim J.S."/>
            <person name="Ahn B.O."/>
            <person name="Rhee S.Y."/>
            <person name="Sohng J.K."/>
        </authorList>
    </citation>
    <scope>NUCLEOTIDE SEQUENCE</scope>
    <source>
        <tissue evidence="1">Leaf</tissue>
    </source>
</reference>
<sequence>MDRDRVPLDPGSVKRRFASTLMSSLSGRQYQSGRGCYGFKKGELVLQAVLAVVRRCLQVIVNQRRTEDSCNIIVPKQHWCRMIRHGYKEEKSLQALTQAAGDPLQEPMLC</sequence>